<comment type="caution">
    <text evidence="2">The sequence shown here is derived from an EMBL/GenBank/DDBJ whole genome shotgun (WGS) entry which is preliminary data.</text>
</comment>
<dbReference type="Proteomes" id="UP000265520">
    <property type="component" value="Unassembled WGS sequence"/>
</dbReference>
<evidence type="ECO:0000313" key="2">
    <source>
        <dbReference type="EMBL" id="MCI78942.1"/>
    </source>
</evidence>
<name>A0A392UUZ4_9FABA</name>
<sequence length="64" mass="7294">TNILPNPTQNPTNPTGTQVYMEDMEAQSEKKRRRDEEQADDKVELKDSEHFLTACPGSQACRDQ</sequence>
<feature type="non-terminal residue" evidence="2">
    <location>
        <position position="1"/>
    </location>
</feature>
<gene>
    <name evidence="2" type="ORF">A2U01_0100213</name>
</gene>
<protein>
    <submittedName>
        <fullName evidence="2">Uncharacterized protein</fullName>
    </submittedName>
</protein>
<reference evidence="2 3" key="1">
    <citation type="journal article" date="2018" name="Front. Plant Sci.">
        <title>Red Clover (Trifolium pratense) and Zigzag Clover (T. medium) - A Picture of Genomic Similarities and Differences.</title>
        <authorList>
            <person name="Dluhosova J."/>
            <person name="Istvanek J."/>
            <person name="Nedelnik J."/>
            <person name="Repkova J."/>
        </authorList>
    </citation>
    <scope>NUCLEOTIDE SEQUENCE [LARGE SCALE GENOMIC DNA]</scope>
    <source>
        <strain evidence="3">cv. 10/8</strain>
        <tissue evidence="2">Leaf</tissue>
    </source>
</reference>
<dbReference type="AlphaFoldDB" id="A0A392UUZ4"/>
<dbReference type="EMBL" id="LXQA010962412">
    <property type="protein sequence ID" value="MCI78942.1"/>
    <property type="molecule type" value="Genomic_DNA"/>
</dbReference>
<feature type="region of interest" description="Disordered" evidence="1">
    <location>
        <begin position="1"/>
        <end position="64"/>
    </location>
</feature>
<keyword evidence="3" id="KW-1185">Reference proteome</keyword>
<proteinExistence type="predicted"/>
<feature type="compositionally biased region" description="Low complexity" evidence="1">
    <location>
        <begin position="1"/>
        <end position="15"/>
    </location>
</feature>
<accession>A0A392UUZ4</accession>
<evidence type="ECO:0000313" key="3">
    <source>
        <dbReference type="Proteomes" id="UP000265520"/>
    </source>
</evidence>
<feature type="compositionally biased region" description="Basic and acidic residues" evidence="1">
    <location>
        <begin position="34"/>
        <end position="50"/>
    </location>
</feature>
<organism evidence="2 3">
    <name type="scientific">Trifolium medium</name>
    <dbReference type="NCBI Taxonomy" id="97028"/>
    <lineage>
        <taxon>Eukaryota</taxon>
        <taxon>Viridiplantae</taxon>
        <taxon>Streptophyta</taxon>
        <taxon>Embryophyta</taxon>
        <taxon>Tracheophyta</taxon>
        <taxon>Spermatophyta</taxon>
        <taxon>Magnoliopsida</taxon>
        <taxon>eudicotyledons</taxon>
        <taxon>Gunneridae</taxon>
        <taxon>Pentapetalae</taxon>
        <taxon>rosids</taxon>
        <taxon>fabids</taxon>
        <taxon>Fabales</taxon>
        <taxon>Fabaceae</taxon>
        <taxon>Papilionoideae</taxon>
        <taxon>50 kb inversion clade</taxon>
        <taxon>NPAAA clade</taxon>
        <taxon>Hologalegina</taxon>
        <taxon>IRL clade</taxon>
        <taxon>Trifolieae</taxon>
        <taxon>Trifolium</taxon>
    </lineage>
</organism>
<evidence type="ECO:0000256" key="1">
    <source>
        <dbReference type="SAM" id="MobiDB-lite"/>
    </source>
</evidence>